<dbReference type="Proteomes" id="UP000218334">
    <property type="component" value="Unassembled WGS sequence"/>
</dbReference>
<dbReference type="PANTHER" id="PTHR44329">
    <property type="entry name" value="SERINE/THREONINE-PROTEIN KINASE TNNI3K-RELATED"/>
    <property type="match status" value="1"/>
</dbReference>
<feature type="domain" description="Protein kinase" evidence="2">
    <location>
        <begin position="1"/>
        <end position="183"/>
    </location>
</feature>
<evidence type="ECO:0000259" key="2">
    <source>
        <dbReference type="PROSITE" id="PS50011"/>
    </source>
</evidence>
<dbReference type="SMART" id="SM00220">
    <property type="entry name" value="S_TKc"/>
    <property type="match status" value="1"/>
</dbReference>
<accession>A0A2H3B1S2</accession>
<name>A0A2H3B1S2_9AGAR</name>
<dbReference type="InterPro" id="IPR011009">
    <property type="entry name" value="Kinase-like_dom_sf"/>
</dbReference>
<keyword evidence="3" id="KW-0418">Kinase</keyword>
<dbReference type="InterPro" id="IPR008271">
    <property type="entry name" value="Ser/Thr_kinase_AS"/>
</dbReference>
<dbReference type="InterPro" id="IPR051681">
    <property type="entry name" value="Ser/Thr_Kinases-Pseudokinases"/>
</dbReference>
<sequence length="256" mass="28431">MVNGSLRQYITRTDDPDRHRLALDITRGMDYLHRLSIVHGDLKGDNILITEDHSAAIADFGISGVMGGTTFAMSSSSSLYGGTARWQAPEVLRGGHNSFPADVYSLACVYFEVFDGTIPWSGFNDAAVVMNVCYEQKRPPRPRGLVKTGFPDLWWNLMVQCWAQEPSDRPTLHYLMESLYEMANIRITLRPVSKWENTALGRLRNPLVHGKLAIPSGLPPFLGIKGDGATAPSDGTQQRSDPGEHYPLSSQIWMHS</sequence>
<dbReference type="PROSITE" id="PS50011">
    <property type="entry name" value="PROTEIN_KINASE_DOM"/>
    <property type="match status" value="1"/>
</dbReference>
<proteinExistence type="predicted"/>
<evidence type="ECO:0000313" key="4">
    <source>
        <dbReference type="Proteomes" id="UP000218334"/>
    </source>
</evidence>
<protein>
    <submittedName>
        <fullName evidence="3">Kinase-like protein</fullName>
    </submittedName>
</protein>
<dbReference type="EMBL" id="KZ293494">
    <property type="protein sequence ID" value="PBK59948.1"/>
    <property type="molecule type" value="Genomic_DNA"/>
</dbReference>
<dbReference type="GO" id="GO:0004674">
    <property type="term" value="F:protein serine/threonine kinase activity"/>
    <property type="evidence" value="ECO:0007669"/>
    <property type="project" value="TreeGrafter"/>
</dbReference>
<gene>
    <name evidence="3" type="ORF">ARMSODRAFT_764843</name>
</gene>
<dbReference type="STRING" id="1076256.A0A2H3B1S2"/>
<dbReference type="PROSITE" id="PS00108">
    <property type="entry name" value="PROTEIN_KINASE_ST"/>
    <property type="match status" value="1"/>
</dbReference>
<dbReference type="Pfam" id="PF07714">
    <property type="entry name" value="PK_Tyr_Ser-Thr"/>
    <property type="match status" value="1"/>
</dbReference>
<keyword evidence="3" id="KW-0808">Transferase</keyword>
<dbReference type="Gene3D" id="1.10.510.10">
    <property type="entry name" value="Transferase(Phosphotransferase) domain 1"/>
    <property type="match status" value="1"/>
</dbReference>
<keyword evidence="4" id="KW-1185">Reference proteome</keyword>
<evidence type="ECO:0000313" key="3">
    <source>
        <dbReference type="EMBL" id="PBK59948.1"/>
    </source>
</evidence>
<dbReference type="GO" id="GO:0005524">
    <property type="term" value="F:ATP binding"/>
    <property type="evidence" value="ECO:0007669"/>
    <property type="project" value="InterPro"/>
</dbReference>
<dbReference type="SUPFAM" id="SSF56112">
    <property type="entry name" value="Protein kinase-like (PK-like)"/>
    <property type="match status" value="1"/>
</dbReference>
<evidence type="ECO:0000256" key="1">
    <source>
        <dbReference type="SAM" id="MobiDB-lite"/>
    </source>
</evidence>
<reference evidence="4" key="1">
    <citation type="journal article" date="2017" name="Nat. Ecol. Evol.">
        <title>Genome expansion and lineage-specific genetic innovations in the forest pathogenic fungi Armillaria.</title>
        <authorList>
            <person name="Sipos G."/>
            <person name="Prasanna A.N."/>
            <person name="Walter M.C."/>
            <person name="O'Connor E."/>
            <person name="Balint B."/>
            <person name="Krizsan K."/>
            <person name="Kiss B."/>
            <person name="Hess J."/>
            <person name="Varga T."/>
            <person name="Slot J."/>
            <person name="Riley R."/>
            <person name="Boka B."/>
            <person name="Rigling D."/>
            <person name="Barry K."/>
            <person name="Lee J."/>
            <person name="Mihaltcheva S."/>
            <person name="LaButti K."/>
            <person name="Lipzen A."/>
            <person name="Waldron R."/>
            <person name="Moloney N.M."/>
            <person name="Sperisen C."/>
            <person name="Kredics L."/>
            <person name="Vagvoelgyi C."/>
            <person name="Patrignani A."/>
            <person name="Fitzpatrick D."/>
            <person name="Nagy I."/>
            <person name="Doyle S."/>
            <person name="Anderson J.B."/>
            <person name="Grigoriev I.V."/>
            <person name="Gueldener U."/>
            <person name="Muensterkoetter M."/>
            <person name="Nagy L.G."/>
        </authorList>
    </citation>
    <scope>NUCLEOTIDE SEQUENCE [LARGE SCALE GENOMIC DNA]</scope>
    <source>
        <strain evidence="4">28-4</strain>
    </source>
</reference>
<organism evidence="3 4">
    <name type="scientific">Armillaria solidipes</name>
    <dbReference type="NCBI Taxonomy" id="1076256"/>
    <lineage>
        <taxon>Eukaryota</taxon>
        <taxon>Fungi</taxon>
        <taxon>Dikarya</taxon>
        <taxon>Basidiomycota</taxon>
        <taxon>Agaricomycotina</taxon>
        <taxon>Agaricomycetes</taxon>
        <taxon>Agaricomycetidae</taxon>
        <taxon>Agaricales</taxon>
        <taxon>Marasmiineae</taxon>
        <taxon>Physalacriaceae</taxon>
        <taxon>Armillaria</taxon>
    </lineage>
</organism>
<feature type="region of interest" description="Disordered" evidence="1">
    <location>
        <begin position="224"/>
        <end position="256"/>
    </location>
</feature>
<dbReference type="AlphaFoldDB" id="A0A2H3B1S2"/>
<dbReference type="InterPro" id="IPR000719">
    <property type="entry name" value="Prot_kinase_dom"/>
</dbReference>
<dbReference type="InterPro" id="IPR001245">
    <property type="entry name" value="Ser-Thr/Tyr_kinase_cat_dom"/>
</dbReference>